<reference evidence="2 3" key="1">
    <citation type="submission" date="2024-09" db="EMBL/GenBank/DDBJ databases">
        <authorList>
            <person name="Sun Q."/>
            <person name="Mori K."/>
        </authorList>
    </citation>
    <scope>NUCLEOTIDE SEQUENCE [LARGE SCALE GENOMIC DNA]</scope>
    <source>
        <strain evidence="2 3">JCM 11683</strain>
    </source>
</reference>
<evidence type="ECO:0000256" key="1">
    <source>
        <dbReference type="SAM" id="Phobius"/>
    </source>
</evidence>
<name>A0ABV5X355_9MICO</name>
<protein>
    <submittedName>
        <fullName evidence="2">Uncharacterized protein</fullName>
    </submittedName>
</protein>
<proteinExistence type="predicted"/>
<dbReference type="Proteomes" id="UP001589707">
    <property type="component" value="Unassembled WGS sequence"/>
</dbReference>
<dbReference type="RefSeq" id="WP_376840454.1">
    <property type="nucleotide sequence ID" value="NZ_JBHMAU010000059.1"/>
</dbReference>
<accession>A0ABV5X355</accession>
<keyword evidence="1" id="KW-1133">Transmembrane helix</keyword>
<comment type="caution">
    <text evidence="2">The sequence shown here is derived from an EMBL/GenBank/DDBJ whole genome shotgun (WGS) entry which is preliminary data.</text>
</comment>
<dbReference type="EMBL" id="JBHMAU010000059">
    <property type="protein sequence ID" value="MFB9776613.1"/>
    <property type="molecule type" value="Genomic_DNA"/>
</dbReference>
<sequence>MVLVWSVLGSAGGIVTVIYLGLRVAMTHTLEEVFGRGHGFNWFVL</sequence>
<evidence type="ECO:0000313" key="3">
    <source>
        <dbReference type="Proteomes" id="UP001589707"/>
    </source>
</evidence>
<gene>
    <name evidence="2" type="ORF">ACFFN1_09405</name>
</gene>
<keyword evidence="1" id="KW-0472">Membrane</keyword>
<keyword evidence="1" id="KW-0812">Transmembrane</keyword>
<evidence type="ECO:0000313" key="2">
    <source>
        <dbReference type="EMBL" id="MFB9776613.1"/>
    </source>
</evidence>
<organism evidence="2 3">
    <name type="scientific">Brevibacterium otitidis</name>
    <dbReference type="NCBI Taxonomy" id="53364"/>
    <lineage>
        <taxon>Bacteria</taxon>
        <taxon>Bacillati</taxon>
        <taxon>Actinomycetota</taxon>
        <taxon>Actinomycetes</taxon>
        <taxon>Micrococcales</taxon>
        <taxon>Brevibacteriaceae</taxon>
        <taxon>Brevibacterium</taxon>
    </lineage>
</organism>
<feature type="transmembrane region" description="Helical" evidence="1">
    <location>
        <begin position="6"/>
        <end position="26"/>
    </location>
</feature>
<keyword evidence="3" id="KW-1185">Reference proteome</keyword>